<dbReference type="Proteomes" id="UP000235023">
    <property type="component" value="Unassembled WGS sequence"/>
</dbReference>
<accession>A0A2J5I2H2</accession>
<protein>
    <recommendedName>
        <fullName evidence="9">C2H2-type domain-containing protein</fullName>
    </recommendedName>
</protein>
<dbReference type="SUPFAM" id="SSF57667">
    <property type="entry name" value="beta-beta-alpha zinc fingers"/>
    <property type="match status" value="1"/>
</dbReference>
<evidence type="ECO:0000256" key="7">
    <source>
        <dbReference type="PROSITE-ProRule" id="PRU00042"/>
    </source>
</evidence>
<keyword evidence="11" id="KW-1185">Reference proteome</keyword>
<evidence type="ECO:0000256" key="2">
    <source>
        <dbReference type="ARBA" id="ARBA00022723"/>
    </source>
</evidence>
<evidence type="ECO:0000256" key="8">
    <source>
        <dbReference type="SAM" id="MobiDB-lite"/>
    </source>
</evidence>
<feature type="compositionally biased region" description="Polar residues" evidence="8">
    <location>
        <begin position="194"/>
        <end position="217"/>
    </location>
</feature>
<evidence type="ECO:0000313" key="10">
    <source>
        <dbReference type="EMBL" id="PLN84069.1"/>
    </source>
</evidence>
<dbReference type="InterPro" id="IPR036236">
    <property type="entry name" value="Znf_C2H2_sf"/>
</dbReference>
<dbReference type="AlphaFoldDB" id="A0A2J5I2H2"/>
<reference evidence="11" key="1">
    <citation type="submission" date="2017-12" db="EMBL/GenBank/DDBJ databases">
        <authorList>
            <consortium name="DOE Joint Genome Institute"/>
            <person name="Mondo S.J."/>
            <person name="Kjaerbolling I."/>
            <person name="Vesth T.C."/>
            <person name="Frisvad J.C."/>
            <person name="Nybo J.L."/>
            <person name="Theobald S."/>
            <person name="Kuo A."/>
            <person name="Bowyer P."/>
            <person name="Matsuda Y."/>
            <person name="Lyhne E.K."/>
            <person name="Kogle M.E."/>
            <person name="Clum A."/>
            <person name="Lipzen A."/>
            <person name="Salamov A."/>
            <person name="Ngan C.Y."/>
            <person name="Daum C."/>
            <person name="Chiniquy J."/>
            <person name="Barry K."/>
            <person name="LaButti K."/>
            <person name="Haridas S."/>
            <person name="Simmons B.A."/>
            <person name="Magnuson J.K."/>
            <person name="Mortensen U.H."/>
            <person name="Larsen T.O."/>
            <person name="Grigoriev I.V."/>
            <person name="Baker S.E."/>
            <person name="Andersen M.R."/>
            <person name="Nordberg H.P."/>
            <person name="Cantor M.N."/>
            <person name="Hua S.X."/>
        </authorList>
    </citation>
    <scope>NUCLEOTIDE SEQUENCE [LARGE SCALE GENOMIC DNA]</scope>
    <source>
        <strain evidence="11">IBT 19404</strain>
    </source>
</reference>
<proteinExistence type="predicted"/>
<dbReference type="OrthoDB" id="6077919at2759"/>
<evidence type="ECO:0000256" key="4">
    <source>
        <dbReference type="ARBA" id="ARBA00022771"/>
    </source>
</evidence>
<dbReference type="GO" id="GO:0000981">
    <property type="term" value="F:DNA-binding transcription factor activity, RNA polymerase II-specific"/>
    <property type="evidence" value="ECO:0007669"/>
    <property type="project" value="InterPro"/>
</dbReference>
<dbReference type="GO" id="GO:0000785">
    <property type="term" value="C:chromatin"/>
    <property type="evidence" value="ECO:0007669"/>
    <property type="project" value="TreeGrafter"/>
</dbReference>
<organism evidence="10 11">
    <name type="scientific">Aspergillus taichungensis</name>
    <dbReference type="NCBI Taxonomy" id="482145"/>
    <lineage>
        <taxon>Eukaryota</taxon>
        <taxon>Fungi</taxon>
        <taxon>Dikarya</taxon>
        <taxon>Ascomycota</taxon>
        <taxon>Pezizomycotina</taxon>
        <taxon>Eurotiomycetes</taxon>
        <taxon>Eurotiomycetidae</taxon>
        <taxon>Eurotiales</taxon>
        <taxon>Aspergillaceae</taxon>
        <taxon>Aspergillus</taxon>
        <taxon>Aspergillus subgen. Circumdati</taxon>
    </lineage>
</organism>
<dbReference type="InterPro" id="IPR051059">
    <property type="entry name" value="VerF-like"/>
</dbReference>
<keyword evidence="2" id="KW-0479">Metal-binding</keyword>
<dbReference type="PANTHER" id="PTHR40626">
    <property type="entry name" value="MIP31509P"/>
    <property type="match status" value="1"/>
</dbReference>
<feature type="domain" description="C2H2-type" evidence="9">
    <location>
        <begin position="64"/>
        <end position="93"/>
    </location>
</feature>
<evidence type="ECO:0000256" key="3">
    <source>
        <dbReference type="ARBA" id="ARBA00022737"/>
    </source>
</evidence>
<keyword evidence="3" id="KW-0677">Repeat</keyword>
<comment type="subcellular location">
    <subcellularLocation>
        <location evidence="1">Nucleus</location>
    </subcellularLocation>
</comment>
<dbReference type="PROSITE" id="PS00028">
    <property type="entry name" value="ZINC_FINGER_C2H2_1"/>
    <property type="match status" value="2"/>
</dbReference>
<feature type="region of interest" description="Disordered" evidence="8">
    <location>
        <begin position="254"/>
        <end position="273"/>
    </location>
</feature>
<name>A0A2J5I2H2_9EURO</name>
<gene>
    <name evidence="10" type="ORF">BDW42DRAFT_163534</name>
</gene>
<dbReference type="Gene3D" id="3.30.160.60">
    <property type="entry name" value="Classic Zinc Finger"/>
    <property type="match status" value="2"/>
</dbReference>
<sequence>MPRTSAYTKEVPLPVTYTPTTHRISKAKKGKRVHACQFPGCAKVFTRAEHRRRHELNHNPEALFGCTQDGCKKAFHRPDLLARHMERHDLETQLDTASWEQPAPAPVVDVPFAPTKETNPQVETASRYLAVTNSMSIGSLVGPAIHPDLQSDYSLMWPSQEQHHLHADSHPPMYPSHHIHESVEEHRFYATPESCPSPSSDGASLSIPSHPRSSLSATPVAVVDHYPDTSSTSGNIIEPTLTSSPISMHATHLPHHQHHHHHHHHHQPRWDTEPALPPVPLNVHDAIMHHPITMPCSYPSSSWPSTHHLSYDDTPHYTHDMPWRSWTM</sequence>
<dbReference type="GO" id="GO:0005634">
    <property type="term" value="C:nucleus"/>
    <property type="evidence" value="ECO:0007669"/>
    <property type="project" value="UniProtKB-SubCell"/>
</dbReference>
<evidence type="ECO:0000259" key="9">
    <source>
        <dbReference type="PROSITE" id="PS50157"/>
    </source>
</evidence>
<evidence type="ECO:0000313" key="11">
    <source>
        <dbReference type="Proteomes" id="UP000235023"/>
    </source>
</evidence>
<keyword evidence="5" id="KW-0862">Zinc</keyword>
<feature type="domain" description="C2H2-type" evidence="9">
    <location>
        <begin position="34"/>
        <end position="63"/>
    </location>
</feature>
<feature type="region of interest" description="Disordered" evidence="8">
    <location>
        <begin position="187"/>
        <end position="218"/>
    </location>
</feature>
<feature type="compositionally biased region" description="Basic residues" evidence="8">
    <location>
        <begin position="254"/>
        <end position="267"/>
    </location>
</feature>
<keyword evidence="4 7" id="KW-0863">Zinc-finger</keyword>
<dbReference type="SMART" id="SM00355">
    <property type="entry name" value="ZnF_C2H2"/>
    <property type="match status" value="2"/>
</dbReference>
<dbReference type="GO" id="GO:0000978">
    <property type="term" value="F:RNA polymerase II cis-regulatory region sequence-specific DNA binding"/>
    <property type="evidence" value="ECO:0007669"/>
    <property type="project" value="InterPro"/>
</dbReference>
<dbReference type="InterPro" id="IPR013087">
    <property type="entry name" value="Znf_C2H2_type"/>
</dbReference>
<evidence type="ECO:0000256" key="6">
    <source>
        <dbReference type="ARBA" id="ARBA00023242"/>
    </source>
</evidence>
<dbReference type="PANTHER" id="PTHR40626:SF30">
    <property type="entry name" value="FINGER DOMAIN PROTEIN, PUTATIVE (AFU_ORTHOLOGUE AFUA_4G13600)-RELATED"/>
    <property type="match status" value="1"/>
</dbReference>
<keyword evidence="6" id="KW-0539">Nucleus</keyword>
<dbReference type="PROSITE" id="PS50157">
    <property type="entry name" value="ZINC_FINGER_C2H2_2"/>
    <property type="match status" value="2"/>
</dbReference>
<dbReference type="EMBL" id="KZ559514">
    <property type="protein sequence ID" value="PLN84069.1"/>
    <property type="molecule type" value="Genomic_DNA"/>
</dbReference>
<dbReference type="GO" id="GO:0008270">
    <property type="term" value="F:zinc ion binding"/>
    <property type="evidence" value="ECO:0007669"/>
    <property type="project" value="UniProtKB-KW"/>
</dbReference>
<evidence type="ECO:0000256" key="1">
    <source>
        <dbReference type="ARBA" id="ARBA00004123"/>
    </source>
</evidence>
<evidence type="ECO:0000256" key="5">
    <source>
        <dbReference type="ARBA" id="ARBA00022833"/>
    </source>
</evidence>